<evidence type="ECO:0000256" key="7">
    <source>
        <dbReference type="RuleBase" id="RU367151"/>
    </source>
</evidence>
<dbReference type="PANTHER" id="PTHR11455">
    <property type="entry name" value="CRYPTOCHROME"/>
    <property type="match status" value="1"/>
</dbReference>
<reference evidence="10" key="1">
    <citation type="submission" date="2022-10" db="EMBL/GenBank/DDBJ databases">
        <title>Culturing micro-colonial fungi from biological soil crusts in the Mojave desert and describing Neophaeococcomyces mojavensis, and introducing the new genera and species Taxawa tesnikishii.</title>
        <authorList>
            <person name="Kurbessoian T."/>
            <person name="Stajich J.E."/>
        </authorList>
    </citation>
    <scope>NUCLEOTIDE SEQUENCE</scope>
    <source>
        <strain evidence="10">TK_35</strain>
    </source>
</reference>
<evidence type="ECO:0000256" key="1">
    <source>
        <dbReference type="ARBA" id="ARBA00005862"/>
    </source>
</evidence>
<dbReference type="InterPro" id="IPR005101">
    <property type="entry name" value="Cryptochr/Photolyase_FAD-bd"/>
</dbReference>
<dbReference type="SUPFAM" id="SSF48173">
    <property type="entry name" value="Cryptochrome/photolyase FAD-binding domain"/>
    <property type="match status" value="1"/>
</dbReference>
<dbReference type="GO" id="GO:0000719">
    <property type="term" value="P:photoreactive repair"/>
    <property type="evidence" value="ECO:0007669"/>
    <property type="project" value="TreeGrafter"/>
</dbReference>
<proteinExistence type="inferred from homology"/>
<keyword evidence="4 7" id="KW-0157">Chromophore</keyword>
<evidence type="ECO:0000256" key="8">
    <source>
        <dbReference type="SAM" id="MobiDB-lite"/>
    </source>
</evidence>
<dbReference type="Gene3D" id="3.40.50.620">
    <property type="entry name" value="HUPs"/>
    <property type="match status" value="1"/>
</dbReference>
<dbReference type="EMBL" id="JAPDRN010000053">
    <property type="protein sequence ID" value="KAJ9632816.1"/>
    <property type="molecule type" value="Genomic_DNA"/>
</dbReference>
<dbReference type="Gene3D" id="1.25.40.80">
    <property type="match status" value="1"/>
</dbReference>
<comment type="cofactor">
    <cofactor evidence="7">
        <name>(6R)-5,10-methylene-5,6,7,8-tetrahydrofolate</name>
        <dbReference type="ChEBI" id="CHEBI:15636"/>
    </cofactor>
    <text evidence="7">Binds 1 5,10-methenyltetrahydrofolate (MTHF) per subunit.</text>
</comment>
<comment type="cofactor">
    <cofactor evidence="5 7">
        <name>FAD</name>
        <dbReference type="ChEBI" id="CHEBI:57692"/>
    </cofactor>
    <text evidence="5 7">Binds 1 FAD per subunit.</text>
</comment>
<feature type="binding site" evidence="5">
    <location>
        <begin position="304"/>
        <end position="308"/>
    </location>
    <ligand>
        <name>FAD</name>
        <dbReference type="ChEBI" id="CHEBI:57692"/>
    </ligand>
</feature>
<feature type="binding site" evidence="5">
    <location>
        <position position="291"/>
    </location>
    <ligand>
        <name>FAD</name>
        <dbReference type="ChEBI" id="CHEBI:57692"/>
    </ligand>
</feature>
<dbReference type="GO" id="GO:0003904">
    <property type="term" value="F:deoxyribodipyrimidine photo-lyase activity"/>
    <property type="evidence" value="ECO:0007669"/>
    <property type="project" value="TreeGrafter"/>
</dbReference>
<dbReference type="GO" id="GO:0003684">
    <property type="term" value="F:damaged DNA binding"/>
    <property type="evidence" value="ECO:0007669"/>
    <property type="project" value="TreeGrafter"/>
</dbReference>
<dbReference type="Proteomes" id="UP001172681">
    <property type="component" value="Unassembled WGS sequence"/>
</dbReference>
<dbReference type="GO" id="GO:0071949">
    <property type="term" value="F:FAD binding"/>
    <property type="evidence" value="ECO:0007669"/>
    <property type="project" value="TreeGrafter"/>
</dbReference>
<dbReference type="SUPFAM" id="SSF52425">
    <property type="entry name" value="Cryptochrome/photolyase, N-terminal domain"/>
    <property type="match status" value="1"/>
</dbReference>
<dbReference type="InterPro" id="IPR006050">
    <property type="entry name" value="DNA_photolyase_N"/>
</dbReference>
<keyword evidence="11" id="KW-1185">Reference proteome</keyword>
<evidence type="ECO:0000259" key="9">
    <source>
        <dbReference type="PROSITE" id="PS51645"/>
    </source>
</evidence>
<evidence type="ECO:0000313" key="11">
    <source>
        <dbReference type="Proteomes" id="UP001172681"/>
    </source>
</evidence>
<feature type="domain" description="Photolyase/cryptochrome alpha/beta" evidence="9">
    <location>
        <begin position="5"/>
        <end position="171"/>
    </location>
</feature>
<feature type="binding site" evidence="5">
    <location>
        <begin position="463"/>
        <end position="465"/>
    </location>
    <ligand>
        <name>FAD</name>
        <dbReference type="ChEBI" id="CHEBI:57692"/>
    </ligand>
</feature>
<dbReference type="InterPro" id="IPR014133">
    <property type="entry name" value="Cry_DASH"/>
</dbReference>
<keyword evidence="3 5" id="KW-0274">FAD</keyword>
<evidence type="ECO:0000256" key="3">
    <source>
        <dbReference type="ARBA" id="ARBA00022827"/>
    </source>
</evidence>
<organism evidence="10 11">
    <name type="scientific">Knufia peltigerae</name>
    <dbReference type="NCBI Taxonomy" id="1002370"/>
    <lineage>
        <taxon>Eukaryota</taxon>
        <taxon>Fungi</taxon>
        <taxon>Dikarya</taxon>
        <taxon>Ascomycota</taxon>
        <taxon>Pezizomycotina</taxon>
        <taxon>Eurotiomycetes</taxon>
        <taxon>Chaetothyriomycetidae</taxon>
        <taxon>Chaetothyriales</taxon>
        <taxon>Trichomeriaceae</taxon>
        <taxon>Knufia</taxon>
    </lineage>
</organism>
<feature type="site" description="Electron transfer via tryptophanyl radical" evidence="6">
    <location>
        <position position="450"/>
    </location>
</feature>
<dbReference type="AlphaFoldDB" id="A0AA38Y2K2"/>
<comment type="function">
    <text evidence="7">May have a photoreceptor function.</text>
</comment>
<dbReference type="InterPro" id="IPR036134">
    <property type="entry name" value="Crypto/Photolyase_FAD-like_sf"/>
</dbReference>
<comment type="similarity">
    <text evidence="1 7">Belongs to the DNA photolyase class-1 family.</text>
</comment>
<feature type="region of interest" description="Disordered" evidence="8">
    <location>
        <begin position="200"/>
        <end position="219"/>
    </location>
</feature>
<dbReference type="PRINTS" id="PR00147">
    <property type="entry name" value="DNAPHOTLYASE"/>
</dbReference>
<feature type="compositionally biased region" description="Gly residues" evidence="8">
    <location>
        <begin position="558"/>
        <end position="574"/>
    </location>
</feature>
<dbReference type="Pfam" id="PF03441">
    <property type="entry name" value="FAD_binding_7"/>
    <property type="match status" value="1"/>
</dbReference>
<name>A0AA38Y2K2_9EURO</name>
<evidence type="ECO:0000256" key="6">
    <source>
        <dbReference type="PIRSR" id="PIRSR602081-2"/>
    </source>
</evidence>
<evidence type="ECO:0000256" key="2">
    <source>
        <dbReference type="ARBA" id="ARBA00022630"/>
    </source>
</evidence>
<dbReference type="InterPro" id="IPR014729">
    <property type="entry name" value="Rossmann-like_a/b/a_fold"/>
</dbReference>
<feature type="site" description="Electron transfer via tryptophanyl radical" evidence="6">
    <location>
        <position position="388"/>
    </location>
</feature>
<feature type="compositionally biased region" description="Gly residues" evidence="8">
    <location>
        <begin position="584"/>
        <end position="621"/>
    </location>
</feature>
<accession>A0AA38Y2K2</accession>
<dbReference type="Gene3D" id="1.10.579.10">
    <property type="entry name" value="DNA Cyclobutane Dipyrimidine Photolyase, subunit A, domain 3"/>
    <property type="match status" value="1"/>
</dbReference>
<feature type="site" description="Electron transfer via tryptophanyl radical" evidence="6">
    <location>
        <position position="473"/>
    </location>
</feature>
<dbReference type="Pfam" id="PF00875">
    <property type="entry name" value="DNA_photolyase"/>
    <property type="match status" value="1"/>
</dbReference>
<dbReference type="PANTHER" id="PTHR11455:SF22">
    <property type="entry name" value="CRYPTOCHROME DASH"/>
    <property type="match status" value="1"/>
</dbReference>
<dbReference type="PROSITE" id="PS51645">
    <property type="entry name" value="PHR_CRY_ALPHA_BETA"/>
    <property type="match status" value="1"/>
</dbReference>
<dbReference type="NCBIfam" id="TIGR02765">
    <property type="entry name" value="crypto_DASH"/>
    <property type="match status" value="1"/>
</dbReference>
<feature type="region of interest" description="Disordered" evidence="8">
    <location>
        <begin position="558"/>
        <end position="635"/>
    </location>
</feature>
<protein>
    <recommendedName>
        <fullName evidence="7">Cryptochrome DASH</fullName>
    </recommendedName>
</protein>
<gene>
    <name evidence="10" type="ORF">H2204_007691</name>
</gene>
<evidence type="ECO:0000256" key="5">
    <source>
        <dbReference type="PIRSR" id="PIRSR602081-1"/>
    </source>
</evidence>
<keyword evidence="2 5" id="KW-0285">Flavoprotein</keyword>
<evidence type="ECO:0000313" key="10">
    <source>
        <dbReference type="EMBL" id="KAJ9632816.1"/>
    </source>
</evidence>
<comment type="caution">
    <text evidence="10">The sequence shown here is derived from an EMBL/GenBank/DDBJ whole genome shotgun (WGS) entry which is preliminary data.</text>
</comment>
<dbReference type="InterPro" id="IPR036155">
    <property type="entry name" value="Crypto/Photolyase_N_sf"/>
</dbReference>
<evidence type="ECO:0000256" key="4">
    <source>
        <dbReference type="ARBA" id="ARBA00022991"/>
    </source>
</evidence>
<dbReference type="InterPro" id="IPR002081">
    <property type="entry name" value="Cryptochrome/DNA_photolyase_1"/>
</dbReference>
<sequence length="635" mass="70804">MTPQRVVVYLLRRDLRLADNPVFHELHRLSQQSQKPFTHVLPLYVLAAQQVEVSGLLSDSETKSPYPEARSEVGNFWRCGPHRAKFLAESVWELKSELEKMGSSLHIRVGMLGQVVRDLLEQIKQAQKETIVSAVWMIEEEGVEEKREERDVRRAAQDAGVDFKLWLDEKYFIDDRDLPFEKPTDLPDVFTSYRKSVEPLRDAPRKPLPRPSSMSPMPSDIPAQPSPFTIPDNFERFQSALMKPVLDDPPLKKNPPSFPADVNSAYPFHGGCTGGLKRIQSLIGSGAMTKYKDTRNGLLGTDFSTKLSAWLALGCITARQVHAQLLDFEDGRDDQYKGTEGYGKGENKGTAAVRFELLWRDYMRLCTRKFGPRLFRVGGFRNDTTYPWKTPGTKSGGLELQDTFDRFLRGATGTSLIDASQRELFLTGYTSNRARQNVASFLAKHLGINWKLGAEWYECMLTDYDVSSNWGNWQYVAGVGNDPRGEARVFNPIKQACDYDPRGEYCKAWVEELRALTEPQELFQPWKVGPERRQEVGLKGLDMVERPLKKIDFKVGGRGRGAAKGGVGGGGRYGGSSRPKDNGGGEGGKGRGGGSFGARSGFRGGRGRGQNGSGRGNGQYGRQGIMDKAVTLDGQ</sequence>